<proteinExistence type="predicted"/>
<dbReference type="Proteomes" id="UP001458880">
    <property type="component" value="Unassembled WGS sequence"/>
</dbReference>
<keyword evidence="3" id="KW-1185">Reference proteome</keyword>
<evidence type="ECO:0000313" key="2">
    <source>
        <dbReference type="EMBL" id="KAK9709340.1"/>
    </source>
</evidence>
<comment type="caution">
    <text evidence="2">The sequence shown here is derived from an EMBL/GenBank/DDBJ whole genome shotgun (WGS) entry which is preliminary data.</text>
</comment>
<dbReference type="EMBL" id="JASPKY010000311">
    <property type="protein sequence ID" value="KAK9709340.1"/>
    <property type="molecule type" value="Genomic_DNA"/>
</dbReference>
<sequence length="133" mass="15031">MAGYCEREQEKLTKLWNELLSEDEGPGEYHYGDTNSSDSDCSDSTYKMNPKKSIKGMLVFGTAGATYVRRRNGEQYKPECVVPILKYSEASIMASLEFFNKLFGDKNMNNVCFQQDNAPAVSPVTSDEEMLLR</sequence>
<name>A0AAW1JXI4_POPJA</name>
<dbReference type="AlphaFoldDB" id="A0AAW1JXI4"/>
<feature type="region of interest" description="Disordered" evidence="1">
    <location>
        <begin position="26"/>
        <end position="46"/>
    </location>
</feature>
<gene>
    <name evidence="2" type="ORF">QE152_g26665</name>
</gene>
<organism evidence="2 3">
    <name type="scientific">Popillia japonica</name>
    <name type="common">Japanese beetle</name>
    <dbReference type="NCBI Taxonomy" id="7064"/>
    <lineage>
        <taxon>Eukaryota</taxon>
        <taxon>Metazoa</taxon>
        <taxon>Ecdysozoa</taxon>
        <taxon>Arthropoda</taxon>
        <taxon>Hexapoda</taxon>
        <taxon>Insecta</taxon>
        <taxon>Pterygota</taxon>
        <taxon>Neoptera</taxon>
        <taxon>Endopterygota</taxon>
        <taxon>Coleoptera</taxon>
        <taxon>Polyphaga</taxon>
        <taxon>Scarabaeiformia</taxon>
        <taxon>Scarabaeidae</taxon>
        <taxon>Rutelinae</taxon>
        <taxon>Popillia</taxon>
    </lineage>
</organism>
<evidence type="ECO:0000313" key="3">
    <source>
        <dbReference type="Proteomes" id="UP001458880"/>
    </source>
</evidence>
<reference evidence="2 3" key="1">
    <citation type="journal article" date="2024" name="BMC Genomics">
        <title>De novo assembly and annotation of Popillia japonica's genome with initial clues to its potential as an invasive pest.</title>
        <authorList>
            <person name="Cucini C."/>
            <person name="Boschi S."/>
            <person name="Funari R."/>
            <person name="Cardaioli E."/>
            <person name="Iannotti N."/>
            <person name="Marturano G."/>
            <person name="Paoli F."/>
            <person name="Bruttini M."/>
            <person name="Carapelli A."/>
            <person name="Frati F."/>
            <person name="Nardi F."/>
        </authorList>
    </citation>
    <scope>NUCLEOTIDE SEQUENCE [LARGE SCALE GENOMIC DNA]</scope>
    <source>
        <strain evidence="2">DMR45628</strain>
    </source>
</reference>
<protein>
    <submittedName>
        <fullName evidence="2">Uncharacterized protein</fullName>
    </submittedName>
</protein>
<evidence type="ECO:0000256" key="1">
    <source>
        <dbReference type="SAM" id="MobiDB-lite"/>
    </source>
</evidence>
<accession>A0AAW1JXI4</accession>